<proteinExistence type="predicted"/>
<comment type="caution">
    <text evidence="1">The sequence shown here is derived from an EMBL/GenBank/DDBJ whole genome shotgun (WGS) entry which is preliminary data.</text>
</comment>
<evidence type="ECO:0000313" key="2">
    <source>
        <dbReference type="Proteomes" id="UP000663872"/>
    </source>
</evidence>
<reference evidence="1" key="1">
    <citation type="submission" date="2021-02" db="EMBL/GenBank/DDBJ databases">
        <authorList>
            <person name="Nowell W R."/>
        </authorList>
    </citation>
    <scope>NUCLEOTIDE SEQUENCE</scope>
</reference>
<gene>
    <name evidence="1" type="ORF">GRG538_LOCUS13827</name>
</gene>
<accession>A0A818DCJ4</accession>
<sequence>TGRSNGLIEIACFAIPSQIQSIMCRNSDILNKYYPFPKSGACFGQWYRRQLKVSTNKITLLMHTYGASHIRSSNHQSKPYGHVLQPLQNFLPNKRISIEHYYSGFMGIIN</sequence>
<organism evidence="1 2">
    <name type="scientific">Rotaria socialis</name>
    <dbReference type="NCBI Taxonomy" id="392032"/>
    <lineage>
        <taxon>Eukaryota</taxon>
        <taxon>Metazoa</taxon>
        <taxon>Spiralia</taxon>
        <taxon>Gnathifera</taxon>
        <taxon>Rotifera</taxon>
        <taxon>Eurotatoria</taxon>
        <taxon>Bdelloidea</taxon>
        <taxon>Philodinida</taxon>
        <taxon>Philodinidae</taxon>
        <taxon>Rotaria</taxon>
    </lineage>
</organism>
<dbReference type="Proteomes" id="UP000663872">
    <property type="component" value="Unassembled WGS sequence"/>
</dbReference>
<dbReference type="EMBL" id="CAJNYT010002057">
    <property type="protein sequence ID" value="CAF3445524.1"/>
    <property type="molecule type" value="Genomic_DNA"/>
</dbReference>
<name>A0A818DCJ4_9BILA</name>
<protein>
    <submittedName>
        <fullName evidence="1">Uncharacterized protein</fullName>
    </submittedName>
</protein>
<feature type="non-terminal residue" evidence="1">
    <location>
        <position position="1"/>
    </location>
</feature>
<dbReference type="AlphaFoldDB" id="A0A818DCJ4"/>
<evidence type="ECO:0000313" key="1">
    <source>
        <dbReference type="EMBL" id="CAF3445524.1"/>
    </source>
</evidence>